<evidence type="ECO:0000256" key="1">
    <source>
        <dbReference type="SAM" id="Phobius"/>
    </source>
</evidence>
<keyword evidence="3" id="KW-1185">Reference proteome</keyword>
<protein>
    <submittedName>
        <fullName evidence="2">Uncharacterized protein</fullName>
    </submittedName>
</protein>
<reference evidence="2 3" key="1">
    <citation type="submission" date="2018-07" db="EMBL/GenBank/DDBJ databases">
        <title>Anaerosacharophilus polymeroproducens gen. nov. sp. nov., an anaerobic bacterium isolated from salt field.</title>
        <authorList>
            <person name="Kim W."/>
            <person name="Yang S.-H."/>
            <person name="Oh J."/>
            <person name="Lee J.-H."/>
            <person name="Kwon K.K."/>
        </authorList>
    </citation>
    <scope>NUCLEOTIDE SEQUENCE [LARGE SCALE GENOMIC DNA]</scope>
    <source>
        <strain evidence="2 3">MCWD5</strain>
    </source>
</reference>
<feature type="transmembrane region" description="Helical" evidence="1">
    <location>
        <begin position="16"/>
        <end position="37"/>
    </location>
</feature>
<organism evidence="2 3">
    <name type="scientific">Anaerosacchariphilus polymeriproducens</name>
    <dbReference type="NCBI Taxonomy" id="1812858"/>
    <lineage>
        <taxon>Bacteria</taxon>
        <taxon>Bacillati</taxon>
        <taxon>Bacillota</taxon>
        <taxon>Clostridia</taxon>
        <taxon>Lachnospirales</taxon>
        <taxon>Lachnospiraceae</taxon>
        <taxon>Anaerosacchariphilus</taxon>
    </lineage>
</organism>
<sequence length="309" mass="37387">MFNKLFDEIWKKYKPLYIIIFLLFSCFCVVKFCYNISSARETLFRTLLILFSHGFSIFFIVGIILAIRYLLRLGDKKAQEEIERYHKPFNLESIEKKYISGLLTEWRGKLDEKYGKILEILIINECDMDIRYIKGYIALYEGVTKISKIDFEINNLTKSYKERIFYELMDDRISLWDGFDIYISEIKFNEVEEKDIKIKGNRKIRTHFFVLNLDKFYDFKFLGIRTTHNLIWIKKKFKMIIIDRIKFICRRRVFHIGQKPPLKEELLRCFRIAIFLPLIIFIVSILPILVVFDFVKLFIELFEIWKSIL</sequence>
<feature type="transmembrane region" description="Helical" evidence="1">
    <location>
        <begin position="269"/>
        <end position="292"/>
    </location>
</feature>
<comment type="caution">
    <text evidence="2">The sequence shown here is derived from an EMBL/GenBank/DDBJ whole genome shotgun (WGS) entry which is preliminary data.</text>
</comment>
<keyword evidence="1" id="KW-0812">Transmembrane</keyword>
<keyword evidence="1" id="KW-1133">Transmembrane helix</keyword>
<feature type="transmembrane region" description="Helical" evidence="1">
    <location>
        <begin position="43"/>
        <end position="67"/>
    </location>
</feature>
<evidence type="ECO:0000313" key="2">
    <source>
        <dbReference type="EMBL" id="RDU22220.1"/>
    </source>
</evidence>
<dbReference type="PROSITE" id="PS51257">
    <property type="entry name" value="PROKAR_LIPOPROTEIN"/>
    <property type="match status" value="1"/>
</dbReference>
<proteinExistence type="predicted"/>
<keyword evidence="1" id="KW-0472">Membrane</keyword>
<dbReference type="EMBL" id="QRCT01000050">
    <property type="protein sequence ID" value="RDU22220.1"/>
    <property type="molecule type" value="Genomic_DNA"/>
</dbReference>
<accession>A0A371ARW9</accession>
<name>A0A371ARW9_9FIRM</name>
<evidence type="ECO:0000313" key="3">
    <source>
        <dbReference type="Proteomes" id="UP000255036"/>
    </source>
</evidence>
<dbReference type="AlphaFoldDB" id="A0A371ARW9"/>
<dbReference type="Proteomes" id="UP000255036">
    <property type="component" value="Unassembled WGS sequence"/>
</dbReference>
<gene>
    <name evidence="2" type="ORF">DWV06_16990</name>
</gene>